<keyword evidence="11" id="KW-1015">Disulfide bond</keyword>
<dbReference type="FunFam" id="2.10.25.160:FF:000002">
    <property type="entry name" value="Cysteine protease 1"/>
    <property type="match status" value="1"/>
</dbReference>
<keyword evidence="17" id="KW-1185">Reference proteome</keyword>
<evidence type="ECO:0000259" key="15">
    <source>
        <dbReference type="SMART" id="SM00645"/>
    </source>
</evidence>
<feature type="chain" id="PRO_5018647456" evidence="13">
    <location>
        <begin position="24"/>
        <end position="436"/>
    </location>
</feature>
<dbReference type="PRINTS" id="PR00705">
    <property type="entry name" value="PAPAIN"/>
</dbReference>
<dbReference type="FunFam" id="3.90.70.10:FF:000055">
    <property type="entry name" value="cysteine protease XCP2"/>
    <property type="match status" value="1"/>
</dbReference>
<reference evidence="18" key="2">
    <citation type="submission" date="2025-08" db="UniProtKB">
        <authorList>
            <consortium name="RefSeq"/>
        </authorList>
    </citation>
    <scope>IDENTIFICATION</scope>
    <source>
        <tissue evidence="18">Etiolated seedlings</tissue>
    </source>
</reference>
<feature type="domain" description="Granulins" evidence="14">
    <location>
        <begin position="351"/>
        <end position="408"/>
    </location>
</feature>
<dbReference type="PROSITE" id="PS00639">
    <property type="entry name" value="THIOL_PROTEASE_HIS"/>
    <property type="match status" value="1"/>
</dbReference>
<dbReference type="PROSITE" id="PS00139">
    <property type="entry name" value="THIOL_PROTEASE_CYS"/>
    <property type="match status" value="1"/>
</dbReference>
<dbReference type="GO" id="GO:0010623">
    <property type="term" value="P:programmed cell death involved in cell development"/>
    <property type="evidence" value="ECO:0007669"/>
    <property type="project" value="UniProtKB-ARBA"/>
</dbReference>
<keyword evidence="7 13" id="KW-0732">Signal</keyword>
<name>A0A1S2Y8B5_CICAR</name>
<gene>
    <name evidence="18" type="primary">LOC101488530</name>
</gene>
<evidence type="ECO:0000256" key="4">
    <source>
        <dbReference type="ARBA" id="ARBA00022475"/>
    </source>
</evidence>
<dbReference type="SMART" id="SM00645">
    <property type="entry name" value="Pept_C1"/>
    <property type="match status" value="1"/>
</dbReference>
<dbReference type="SMART" id="SM00848">
    <property type="entry name" value="Inhibitor_I29"/>
    <property type="match status" value="1"/>
</dbReference>
<evidence type="ECO:0000256" key="13">
    <source>
        <dbReference type="SAM" id="SignalP"/>
    </source>
</evidence>
<dbReference type="Pfam" id="PF08246">
    <property type="entry name" value="Inhibitor_I29"/>
    <property type="match status" value="1"/>
</dbReference>
<keyword evidence="10" id="KW-0472">Membrane</keyword>
<feature type="domain" description="Peptidase C1A papain C-terminal" evidence="15">
    <location>
        <begin position="119"/>
        <end position="334"/>
    </location>
</feature>
<evidence type="ECO:0000256" key="12">
    <source>
        <dbReference type="ARBA" id="ARBA00023180"/>
    </source>
</evidence>
<dbReference type="GO" id="GO:0005773">
    <property type="term" value="C:vacuole"/>
    <property type="evidence" value="ECO:0007669"/>
    <property type="project" value="UniProtKB-SubCell"/>
</dbReference>
<accession>A0A1S2Y8B5</accession>
<dbReference type="InterPro" id="IPR013128">
    <property type="entry name" value="Peptidase_C1A"/>
</dbReference>
<dbReference type="STRING" id="3827.A0A1S2Y8B5"/>
<evidence type="ECO:0000256" key="8">
    <source>
        <dbReference type="ARBA" id="ARBA00022801"/>
    </source>
</evidence>
<comment type="similarity">
    <text evidence="3">Belongs to the peptidase C1 family.</text>
</comment>
<evidence type="ECO:0000313" key="17">
    <source>
        <dbReference type="Proteomes" id="UP000087171"/>
    </source>
</evidence>
<dbReference type="PROSITE" id="PS00640">
    <property type="entry name" value="THIOL_PROTEASE_ASN"/>
    <property type="match status" value="1"/>
</dbReference>
<sequence length="436" mass="48620">MGCLRFMFLQLLLSLSLLSFVTAIDTSKLFQEWCKQHGKTYPSEQEKRYRFNVFEDNYAFVAQHNQIGNSSYTLSLNAFADLTHHEFKATRLGLPPSSLLRFKFNRFQDQQRSDDFLQVPSEIDWRKNGAVSIVKDQGSCGACWSFSATGAIEGINKIVTGSLVSLSEQELVDCDTTYNSGCDGGLMDYAYQFIIDNNGIDTEEDYPYQARQLLCKKDKLKRRVVTIDGYTDVPPNDEKKLLKAVAVQPVSVGICGSARAFQLYSKGIFTGPCSTSLDHAVLIVGYGSENGVDYWIVKNSWGKYWGMNGYIHMLRNTDSSAGLCGINMLASYPTKTKPNPPVPPPPGPIKCNLFTYCSGGETCCCAKKFLGICFSWKCCGVTSAVCCKDKRHCCPLDYPVCDASNGQCLKRIANGTILMTSDKEDPFHQTRDWRSN</sequence>
<evidence type="ECO:0000313" key="18">
    <source>
        <dbReference type="RefSeq" id="XP_004500967.1"/>
    </source>
</evidence>
<dbReference type="SMART" id="SM00277">
    <property type="entry name" value="GRAN"/>
    <property type="match status" value="1"/>
</dbReference>
<evidence type="ECO:0000256" key="3">
    <source>
        <dbReference type="ARBA" id="ARBA00008455"/>
    </source>
</evidence>
<dbReference type="Proteomes" id="UP000087171">
    <property type="component" value="Chromosome Ca5"/>
</dbReference>
<evidence type="ECO:0000256" key="2">
    <source>
        <dbReference type="ARBA" id="ARBA00004236"/>
    </source>
</evidence>
<comment type="subcellular location">
    <subcellularLocation>
        <location evidence="2">Cell membrane</location>
    </subcellularLocation>
    <subcellularLocation>
        <location evidence="1">Vacuole</location>
    </subcellularLocation>
</comment>
<evidence type="ECO:0000256" key="5">
    <source>
        <dbReference type="ARBA" id="ARBA00022554"/>
    </source>
</evidence>
<evidence type="ECO:0000256" key="6">
    <source>
        <dbReference type="ARBA" id="ARBA00022670"/>
    </source>
</evidence>
<evidence type="ECO:0000256" key="11">
    <source>
        <dbReference type="ARBA" id="ARBA00023157"/>
    </source>
</evidence>
<dbReference type="SUPFAM" id="SSF57277">
    <property type="entry name" value="Granulin repeat"/>
    <property type="match status" value="1"/>
</dbReference>
<keyword evidence="8" id="KW-0378">Hydrolase</keyword>
<keyword evidence="9" id="KW-0788">Thiol protease</keyword>
<feature type="signal peptide" evidence="13">
    <location>
        <begin position="1"/>
        <end position="23"/>
    </location>
</feature>
<evidence type="ECO:0000256" key="10">
    <source>
        <dbReference type="ARBA" id="ARBA00023136"/>
    </source>
</evidence>
<keyword evidence="6" id="KW-0645">Protease</keyword>
<evidence type="ECO:0000256" key="9">
    <source>
        <dbReference type="ARBA" id="ARBA00022807"/>
    </source>
</evidence>
<dbReference type="Pfam" id="PF00112">
    <property type="entry name" value="Peptidase_C1"/>
    <property type="match status" value="1"/>
</dbReference>
<dbReference type="PANTHER" id="PTHR12411">
    <property type="entry name" value="CYSTEINE PROTEASE FAMILY C1-RELATED"/>
    <property type="match status" value="1"/>
</dbReference>
<dbReference type="InterPro" id="IPR013201">
    <property type="entry name" value="Prot_inhib_I29"/>
</dbReference>
<organism evidence="17 18">
    <name type="scientific">Cicer arietinum</name>
    <name type="common">Chickpea</name>
    <name type="synonym">Garbanzo</name>
    <dbReference type="NCBI Taxonomy" id="3827"/>
    <lineage>
        <taxon>Eukaryota</taxon>
        <taxon>Viridiplantae</taxon>
        <taxon>Streptophyta</taxon>
        <taxon>Embryophyta</taxon>
        <taxon>Tracheophyta</taxon>
        <taxon>Spermatophyta</taxon>
        <taxon>Magnoliopsida</taxon>
        <taxon>eudicotyledons</taxon>
        <taxon>Gunneridae</taxon>
        <taxon>Pentapetalae</taxon>
        <taxon>rosids</taxon>
        <taxon>fabids</taxon>
        <taxon>Fabales</taxon>
        <taxon>Fabaceae</taxon>
        <taxon>Papilionoideae</taxon>
        <taxon>50 kb inversion clade</taxon>
        <taxon>NPAAA clade</taxon>
        <taxon>Hologalegina</taxon>
        <taxon>IRL clade</taxon>
        <taxon>Cicereae</taxon>
        <taxon>Cicer</taxon>
    </lineage>
</organism>
<dbReference type="Gene3D" id="3.90.70.10">
    <property type="entry name" value="Cysteine proteinases"/>
    <property type="match status" value="1"/>
</dbReference>
<dbReference type="InterPro" id="IPR039417">
    <property type="entry name" value="Peptidase_C1A_papain-like"/>
</dbReference>
<dbReference type="InterPro" id="IPR037277">
    <property type="entry name" value="Granulin_sf"/>
</dbReference>
<dbReference type="RefSeq" id="XP_004500967.1">
    <property type="nucleotide sequence ID" value="XM_004500910.3"/>
</dbReference>
<dbReference type="InterPro" id="IPR025661">
    <property type="entry name" value="Pept_asp_AS"/>
</dbReference>
<keyword evidence="4" id="KW-1003">Cell membrane</keyword>
<dbReference type="GO" id="GO:0006508">
    <property type="term" value="P:proteolysis"/>
    <property type="evidence" value="ECO:0007669"/>
    <property type="project" value="UniProtKB-KW"/>
</dbReference>
<dbReference type="AlphaFoldDB" id="A0A1S2Y8B5"/>
<reference evidence="17" key="1">
    <citation type="journal article" date="2013" name="Nat. Biotechnol.">
        <title>Draft genome sequence of chickpea (Cicer arietinum) provides a resource for trait improvement.</title>
        <authorList>
            <person name="Varshney R.K."/>
            <person name="Song C."/>
            <person name="Saxena R.K."/>
            <person name="Azam S."/>
            <person name="Yu S."/>
            <person name="Sharpe A.G."/>
            <person name="Cannon S."/>
            <person name="Baek J."/>
            <person name="Rosen B.D."/>
            <person name="Tar'an B."/>
            <person name="Millan T."/>
            <person name="Zhang X."/>
            <person name="Ramsay L.D."/>
            <person name="Iwata A."/>
            <person name="Wang Y."/>
            <person name="Nelson W."/>
            <person name="Farmer A.D."/>
            <person name="Gaur P.M."/>
            <person name="Soderlund C."/>
            <person name="Penmetsa R.V."/>
            <person name="Xu C."/>
            <person name="Bharti A.K."/>
            <person name="He W."/>
            <person name="Winter P."/>
            <person name="Zhao S."/>
            <person name="Hane J.K."/>
            <person name="Carrasquilla-Garcia N."/>
            <person name="Condie J.A."/>
            <person name="Upadhyaya H.D."/>
            <person name="Luo M.C."/>
            <person name="Thudi M."/>
            <person name="Gowda C.L."/>
            <person name="Singh N.P."/>
            <person name="Lichtenzveig J."/>
            <person name="Gali K.K."/>
            <person name="Rubio J."/>
            <person name="Nadarajan N."/>
            <person name="Dolezel J."/>
            <person name="Bansal K.C."/>
            <person name="Xu X."/>
            <person name="Edwards D."/>
            <person name="Zhang G."/>
            <person name="Kahl G."/>
            <person name="Gil J."/>
            <person name="Singh K.B."/>
            <person name="Datta S.K."/>
            <person name="Jackson S.A."/>
            <person name="Wang J."/>
            <person name="Cook D.R."/>
        </authorList>
    </citation>
    <scope>NUCLEOTIDE SEQUENCE [LARGE SCALE GENOMIC DNA]</scope>
    <source>
        <strain evidence="17">cv. CDC Frontier</strain>
    </source>
</reference>
<keyword evidence="12" id="KW-0325">Glycoprotein</keyword>
<dbReference type="Pfam" id="PF00396">
    <property type="entry name" value="Granulin"/>
    <property type="match status" value="1"/>
</dbReference>
<dbReference type="SUPFAM" id="SSF54001">
    <property type="entry name" value="Cysteine proteinases"/>
    <property type="match status" value="1"/>
</dbReference>
<dbReference type="CDD" id="cd02248">
    <property type="entry name" value="Peptidase_C1A"/>
    <property type="match status" value="1"/>
</dbReference>
<dbReference type="InterPro" id="IPR000169">
    <property type="entry name" value="Pept_cys_AS"/>
</dbReference>
<dbReference type="eggNOG" id="KOG4296">
    <property type="taxonomic scope" value="Eukaryota"/>
</dbReference>
<evidence type="ECO:0000256" key="7">
    <source>
        <dbReference type="ARBA" id="ARBA00022729"/>
    </source>
</evidence>
<proteinExistence type="inferred from homology"/>
<dbReference type="InterPro" id="IPR000668">
    <property type="entry name" value="Peptidase_C1A_C"/>
</dbReference>
<evidence type="ECO:0000256" key="1">
    <source>
        <dbReference type="ARBA" id="ARBA00004116"/>
    </source>
</evidence>
<feature type="domain" description="Cathepsin propeptide inhibitor" evidence="16">
    <location>
        <begin position="30"/>
        <end position="87"/>
    </location>
</feature>
<dbReference type="GO" id="GO:0008234">
    <property type="term" value="F:cysteine-type peptidase activity"/>
    <property type="evidence" value="ECO:0007669"/>
    <property type="project" value="UniProtKB-KW"/>
</dbReference>
<dbReference type="OrthoDB" id="10253408at2759"/>
<evidence type="ECO:0000259" key="14">
    <source>
        <dbReference type="SMART" id="SM00277"/>
    </source>
</evidence>
<evidence type="ECO:0000259" key="16">
    <source>
        <dbReference type="SMART" id="SM00848"/>
    </source>
</evidence>
<dbReference type="InterPro" id="IPR038765">
    <property type="entry name" value="Papain-like_cys_pep_sf"/>
</dbReference>
<dbReference type="InterPro" id="IPR000118">
    <property type="entry name" value="Granulin"/>
</dbReference>
<dbReference type="Gene3D" id="2.10.25.160">
    <property type="entry name" value="Granulin"/>
    <property type="match status" value="1"/>
</dbReference>
<dbReference type="KEGG" id="cam:101488530"/>
<dbReference type="GO" id="GO:0005886">
    <property type="term" value="C:plasma membrane"/>
    <property type="evidence" value="ECO:0007669"/>
    <property type="project" value="UniProtKB-SubCell"/>
</dbReference>
<dbReference type="GeneID" id="101488530"/>
<keyword evidence="5" id="KW-0926">Vacuole</keyword>
<dbReference type="eggNOG" id="KOG1543">
    <property type="taxonomic scope" value="Eukaryota"/>
</dbReference>
<protein>
    <submittedName>
        <fullName evidence="18">Zingipain-2</fullName>
    </submittedName>
</protein>
<dbReference type="PaxDb" id="3827-XP_004500967.1"/>
<dbReference type="SMR" id="A0A1S2Y8B5"/>
<dbReference type="InterPro" id="IPR025660">
    <property type="entry name" value="Pept_his_AS"/>
</dbReference>